<feature type="region of interest" description="Disordered" evidence="1">
    <location>
        <begin position="151"/>
        <end position="196"/>
    </location>
</feature>
<evidence type="ECO:0000313" key="2">
    <source>
        <dbReference type="EMBL" id="GJT18868.1"/>
    </source>
</evidence>
<organism evidence="2 3">
    <name type="scientific">Tanacetum coccineum</name>
    <dbReference type="NCBI Taxonomy" id="301880"/>
    <lineage>
        <taxon>Eukaryota</taxon>
        <taxon>Viridiplantae</taxon>
        <taxon>Streptophyta</taxon>
        <taxon>Embryophyta</taxon>
        <taxon>Tracheophyta</taxon>
        <taxon>Spermatophyta</taxon>
        <taxon>Magnoliopsida</taxon>
        <taxon>eudicotyledons</taxon>
        <taxon>Gunneridae</taxon>
        <taxon>Pentapetalae</taxon>
        <taxon>asterids</taxon>
        <taxon>campanulids</taxon>
        <taxon>Asterales</taxon>
        <taxon>Asteraceae</taxon>
        <taxon>Asteroideae</taxon>
        <taxon>Anthemideae</taxon>
        <taxon>Anthemidinae</taxon>
        <taxon>Tanacetum</taxon>
    </lineage>
</organism>
<feature type="compositionally biased region" description="Acidic residues" evidence="1">
    <location>
        <begin position="175"/>
        <end position="188"/>
    </location>
</feature>
<gene>
    <name evidence="2" type="ORF">Tco_0877574</name>
</gene>
<feature type="compositionally biased region" description="Pro residues" evidence="1">
    <location>
        <begin position="270"/>
        <end position="280"/>
    </location>
</feature>
<proteinExistence type="predicted"/>
<reference evidence="2" key="2">
    <citation type="submission" date="2022-01" db="EMBL/GenBank/DDBJ databases">
        <authorList>
            <person name="Yamashiro T."/>
            <person name="Shiraishi A."/>
            <person name="Satake H."/>
            <person name="Nakayama K."/>
        </authorList>
    </citation>
    <scope>NUCLEOTIDE SEQUENCE</scope>
</reference>
<reference evidence="2" key="1">
    <citation type="journal article" date="2022" name="Int. J. Mol. Sci.">
        <title>Draft Genome of Tanacetum Coccineum: Genomic Comparison of Closely Related Tanacetum-Family Plants.</title>
        <authorList>
            <person name="Yamashiro T."/>
            <person name="Shiraishi A."/>
            <person name="Nakayama K."/>
            <person name="Satake H."/>
        </authorList>
    </citation>
    <scope>NUCLEOTIDE SEQUENCE</scope>
</reference>
<accession>A0ABQ5BYN8</accession>
<feature type="compositionally biased region" description="Acidic residues" evidence="1">
    <location>
        <begin position="152"/>
        <end position="167"/>
    </location>
</feature>
<feature type="compositionally biased region" description="Low complexity" evidence="1">
    <location>
        <begin position="53"/>
        <end position="63"/>
    </location>
</feature>
<feature type="region of interest" description="Disordered" evidence="1">
    <location>
        <begin position="270"/>
        <end position="291"/>
    </location>
</feature>
<keyword evidence="3" id="KW-1185">Reference proteome</keyword>
<dbReference type="Proteomes" id="UP001151760">
    <property type="component" value="Unassembled WGS sequence"/>
</dbReference>
<evidence type="ECO:0000256" key="1">
    <source>
        <dbReference type="SAM" id="MobiDB-lite"/>
    </source>
</evidence>
<dbReference type="EMBL" id="BQNB010013672">
    <property type="protein sequence ID" value="GJT18868.1"/>
    <property type="molecule type" value="Genomic_DNA"/>
</dbReference>
<name>A0ABQ5BYN8_9ASTR</name>
<protein>
    <submittedName>
        <fullName evidence="2">Uncharacterized protein</fullName>
    </submittedName>
</protein>
<sequence length="359" mass="39600">MFTLVFARLVDTESGPEEAPYEGEELQSLGSRIPLMGKEFVVVEPLGTRTDSSHSSASLDSTAPLSPDHPLTYVSPTPTPTRASFHSRTARMTVRAQPVMPPGHSAKVIEAMALSDSTFRKRYRSSYEKPSLLSSLAFLVRKRYRGTSELILDTDSEEDEIGEEDSNKDEGHGLDDEDHGLDDEDHSLDDEGRSLDEEGLGLGYRAFRRREIAVDKDQVYSTFEVGQGSGSIPDPERRERVSTLRQPTLTTWIDPEDGIAYIDFPSYLPPAPPAQTPPSPKWSSGSLPVSPTPSTVHSPIPLPMISLTVPLTIVSPVATPTATISINEDQFIEAALQRELQEMRGHVTALEQEKDCRER</sequence>
<comment type="caution">
    <text evidence="2">The sequence shown here is derived from an EMBL/GenBank/DDBJ whole genome shotgun (WGS) entry which is preliminary data.</text>
</comment>
<evidence type="ECO:0000313" key="3">
    <source>
        <dbReference type="Proteomes" id="UP001151760"/>
    </source>
</evidence>
<feature type="region of interest" description="Disordered" evidence="1">
    <location>
        <begin position="49"/>
        <end position="86"/>
    </location>
</feature>
<feature type="compositionally biased region" description="Polar residues" evidence="1">
    <location>
        <begin position="74"/>
        <end position="86"/>
    </location>
</feature>